<accession>A0A397W1Y3</accession>
<dbReference type="AlphaFoldDB" id="A0A397W1Y3"/>
<dbReference type="PROSITE" id="PS50011">
    <property type="entry name" value="PROTEIN_KINASE_DOM"/>
    <property type="match status" value="1"/>
</dbReference>
<evidence type="ECO:0000313" key="3">
    <source>
        <dbReference type="Proteomes" id="UP000266673"/>
    </source>
</evidence>
<name>A0A397W1Y3_9GLOM</name>
<dbReference type="InterPro" id="IPR011009">
    <property type="entry name" value="Kinase-like_dom_sf"/>
</dbReference>
<dbReference type="SUPFAM" id="SSF56112">
    <property type="entry name" value="Protein kinase-like (PK-like)"/>
    <property type="match status" value="1"/>
</dbReference>
<dbReference type="STRING" id="44941.A0A397W1Y3"/>
<organism evidence="2 3">
    <name type="scientific">Gigaspora rosea</name>
    <dbReference type="NCBI Taxonomy" id="44941"/>
    <lineage>
        <taxon>Eukaryota</taxon>
        <taxon>Fungi</taxon>
        <taxon>Fungi incertae sedis</taxon>
        <taxon>Mucoromycota</taxon>
        <taxon>Glomeromycotina</taxon>
        <taxon>Glomeromycetes</taxon>
        <taxon>Diversisporales</taxon>
        <taxon>Gigasporaceae</taxon>
        <taxon>Gigaspora</taxon>
    </lineage>
</organism>
<evidence type="ECO:0000313" key="2">
    <source>
        <dbReference type="EMBL" id="RIB28091.1"/>
    </source>
</evidence>
<gene>
    <name evidence="2" type="ORF">C2G38_1892747</name>
</gene>
<reference evidence="2 3" key="1">
    <citation type="submission" date="2018-06" db="EMBL/GenBank/DDBJ databases">
        <title>Comparative genomics reveals the genomic features of Rhizophagus irregularis, R. cerebriforme, R. diaphanum and Gigaspora rosea, and their symbiotic lifestyle signature.</title>
        <authorList>
            <person name="Morin E."/>
            <person name="San Clemente H."/>
            <person name="Chen E.C.H."/>
            <person name="De La Providencia I."/>
            <person name="Hainaut M."/>
            <person name="Kuo A."/>
            <person name="Kohler A."/>
            <person name="Murat C."/>
            <person name="Tang N."/>
            <person name="Roy S."/>
            <person name="Loubradou J."/>
            <person name="Henrissat B."/>
            <person name="Grigoriev I.V."/>
            <person name="Corradi N."/>
            <person name="Roux C."/>
            <person name="Martin F.M."/>
        </authorList>
    </citation>
    <scope>NUCLEOTIDE SEQUENCE [LARGE SCALE GENOMIC DNA]</scope>
    <source>
        <strain evidence="2 3">DAOM 194757</strain>
    </source>
</reference>
<feature type="domain" description="Protein kinase" evidence="1">
    <location>
        <begin position="1"/>
        <end position="160"/>
    </location>
</feature>
<keyword evidence="2" id="KW-0418">Kinase</keyword>
<dbReference type="OrthoDB" id="346907at2759"/>
<keyword evidence="2" id="KW-0808">Transferase</keyword>
<keyword evidence="3" id="KW-1185">Reference proteome</keyword>
<dbReference type="GO" id="GO:0007165">
    <property type="term" value="P:signal transduction"/>
    <property type="evidence" value="ECO:0007669"/>
    <property type="project" value="TreeGrafter"/>
</dbReference>
<dbReference type="Proteomes" id="UP000266673">
    <property type="component" value="Unassembled WGS sequence"/>
</dbReference>
<dbReference type="InterPro" id="IPR050167">
    <property type="entry name" value="Ser_Thr_protein_kinase"/>
</dbReference>
<dbReference type="InterPro" id="IPR001245">
    <property type="entry name" value="Ser-Thr/Tyr_kinase_cat_dom"/>
</dbReference>
<feature type="non-terminal residue" evidence="2">
    <location>
        <position position="160"/>
    </location>
</feature>
<dbReference type="Pfam" id="PF07714">
    <property type="entry name" value="PK_Tyr_Ser-Thr"/>
    <property type="match status" value="1"/>
</dbReference>
<protein>
    <submittedName>
        <fullName evidence="2">Kinase-like domain-containing protein</fullName>
    </submittedName>
</protein>
<dbReference type="GO" id="GO:0005524">
    <property type="term" value="F:ATP binding"/>
    <property type="evidence" value="ECO:0007669"/>
    <property type="project" value="InterPro"/>
</dbReference>
<proteinExistence type="predicted"/>
<comment type="caution">
    <text evidence="2">The sequence shown here is derived from an EMBL/GenBank/DDBJ whole genome shotgun (WGS) entry which is preliminary data.</text>
</comment>
<dbReference type="PANTHER" id="PTHR23257">
    <property type="entry name" value="SERINE-THREONINE PROTEIN KINASE"/>
    <property type="match status" value="1"/>
</dbReference>
<dbReference type="Gene3D" id="1.10.510.10">
    <property type="entry name" value="Transferase(Phosphotransferase) domain 1"/>
    <property type="match status" value="1"/>
</dbReference>
<feature type="non-terminal residue" evidence="2">
    <location>
        <position position="1"/>
    </location>
</feature>
<dbReference type="GO" id="GO:0005737">
    <property type="term" value="C:cytoplasm"/>
    <property type="evidence" value="ECO:0007669"/>
    <property type="project" value="TreeGrafter"/>
</dbReference>
<evidence type="ECO:0000259" key="1">
    <source>
        <dbReference type="PROSITE" id="PS50011"/>
    </source>
</evidence>
<dbReference type="PRINTS" id="PR00109">
    <property type="entry name" value="TYRKINASE"/>
</dbReference>
<sequence length="160" mass="18158">TYTNKLEILYDIATGLTQIHESGLVHRDLHTKNVMCQGIKDRNLGRGEEFRFVIGDLGLAIPPKKDMVYGIISYTAPEVFGDSSASYTFAADIYSFGILMWEILTGLRAFSDFKSETNLMLKICRGMRPAIEPNTPKLYADLMQRCWNDDVNKRPTAREL</sequence>
<dbReference type="GO" id="GO:0004672">
    <property type="term" value="F:protein kinase activity"/>
    <property type="evidence" value="ECO:0007669"/>
    <property type="project" value="InterPro"/>
</dbReference>
<dbReference type="EMBL" id="QKWP01000077">
    <property type="protein sequence ID" value="RIB28091.1"/>
    <property type="molecule type" value="Genomic_DNA"/>
</dbReference>
<dbReference type="InterPro" id="IPR000719">
    <property type="entry name" value="Prot_kinase_dom"/>
</dbReference>